<proteinExistence type="predicted"/>
<evidence type="ECO:0000256" key="1">
    <source>
        <dbReference type="SAM" id="MobiDB-lite"/>
    </source>
</evidence>
<dbReference type="RefSeq" id="XP_060366636.1">
    <property type="nucleotide sequence ID" value="XM_060501961.1"/>
</dbReference>
<keyword evidence="3" id="KW-1185">Reference proteome</keyword>
<organism evidence="2 3">
    <name type="scientific">Glomerella acutata</name>
    <name type="common">Colletotrichum acutatum</name>
    <dbReference type="NCBI Taxonomy" id="27357"/>
    <lineage>
        <taxon>Eukaryota</taxon>
        <taxon>Fungi</taxon>
        <taxon>Dikarya</taxon>
        <taxon>Ascomycota</taxon>
        <taxon>Pezizomycotina</taxon>
        <taxon>Sordariomycetes</taxon>
        <taxon>Hypocreomycetidae</taxon>
        <taxon>Glomerellales</taxon>
        <taxon>Glomerellaceae</taxon>
        <taxon>Colletotrichum</taxon>
        <taxon>Colletotrichum acutatum species complex</taxon>
    </lineage>
</organism>
<dbReference type="AlphaFoldDB" id="A0AAD8USN6"/>
<dbReference type="GeneID" id="85385860"/>
<protein>
    <submittedName>
        <fullName evidence="2">Uncharacterized protein</fullName>
    </submittedName>
</protein>
<sequence length="275" mass="30476">MQGETWDSNHSGLWICIPHKAAGQHMLARNWSFPLVEGSMLLSSCMWAGRHDPAHPGSTCTALHLGVRSGSTECHLHAFILLYGYSAFIASSCCLSRWLHSSGRAIGSLRRHVEHTWYTLLSVPCLVLSESPMMSKARLTRCSIPTPEQTTVTTRDESRQQGGTTKGDGREGRGQALYEVSLRTFVFTHTHTHTHTHRLSVPASDNHSEHTKYTSSRLNCYYAVPSRQARQTLTLARSPPPHLFPPPSGFPFRLPLPSLSRIQSQGTFAGSRSSC</sequence>
<evidence type="ECO:0000313" key="2">
    <source>
        <dbReference type="EMBL" id="KAK1726581.1"/>
    </source>
</evidence>
<evidence type="ECO:0000313" key="3">
    <source>
        <dbReference type="Proteomes" id="UP001244207"/>
    </source>
</evidence>
<feature type="region of interest" description="Disordered" evidence="1">
    <location>
        <begin position="144"/>
        <end position="173"/>
    </location>
</feature>
<dbReference type="Proteomes" id="UP001244207">
    <property type="component" value="Unassembled WGS sequence"/>
</dbReference>
<comment type="caution">
    <text evidence="2">The sequence shown here is derived from an EMBL/GenBank/DDBJ whole genome shotgun (WGS) entry which is preliminary data.</text>
</comment>
<accession>A0AAD8USN6</accession>
<dbReference type="EMBL" id="JAHMHS010000031">
    <property type="protein sequence ID" value="KAK1726581.1"/>
    <property type="molecule type" value="Genomic_DNA"/>
</dbReference>
<gene>
    <name evidence="2" type="ORF">BDZ83DRAFT_255466</name>
</gene>
<name>A0AAD8USN6_GLOAC</name>
<reference evidence="2" key="1">
    <citation type="submission" date="2021-12" db="EMBL/GenBank/DDBJ databases">
        <title>Comparative genomics, transcriptomics and evolutionary studies reveal genomic signatures of adaptation to plant cell wall in hemibiotrophic fungi.</title>
        <authorList>
            <consortium name="DOE Joint Genome Institute"/>
            <person name="Baroncelli R."/>
            <person name="Diaz J.F."/>
            <person name="Benocci T."/>
            <person name="Peng M."/>
            <person name="Battaglia E."/>
            <person name="Haridas S."/>
            <person name="Andreopoulos W."/>
            <person name="Labutti K."/>
            <person name="Pangilinan J."/>
            <person name="Floch G.L."/>
            <person name="Makela M.R."/>
            <person name="Henrissat B."/>
            <person name="Grigoriev I.V."/>
            <person name="Crouch J.A."/>
            <person name="De Vries R.P."/>
            <person name="Sukno S.A."/>
            <person name="Thon M.R."/>
        </authorList>
    </citation>
    <scope>NUCLEOTIDE SEQUENCE</scope>
    <source>
        <strain evidence="2">CBS 112980</strain>
    </source>
</reference>